<dbReference type="InterPro" id="IPR008709">
    <property type="entry name" value="Neurochondrin"/>
</dbReference>
<dbReference type="PANTHER" id="PTHR13109">
    <property type="entry name" value="NEUROCHONDRIN"/>
    <property type="match status" value="1"/>
</dbReference>
<dbReference type="OMA" id="IVHYKKP"/>
<dbReference type="PANTHER" id="PTHR13109:SF7">
    <property type="entry name" value="NEUROCHONDRIN"/>
    <property type="match status" value="1"/>
</dbReference>
<dbReference type="Proteomes" id="UP000887568">
    <property type="component" value="Unplaced"/>
</dbReference>
<dbReference type="RefSeq" id="XP_038055249.1">
    <property type="nucleotide sequence ID" value="XM_038199321.1"/>
</dbReference>
<dbReference type="AlphaFoldDB" id="A0A913ZVF4"/>
<proteinExistence type="inferred from homology"/>
<evidence type="ECO:0000256" key="1">
    <source>
        <dbReference type="ARBA" id="ARBA00006927"/>
    </source>
</evidence>
<feature type="region of interest" description="Disordered" evidence="2">
    <location>
        <begin position="1"/>
        <end position="27"/>
    </location>
</feature>
<protein>
    <recommendedName>
        <fullName evidence="5">Neurochondrin</fullName>
    </recommendedName>
</protein>
<dbReference type="CTD" id="23154"/>
<dbReference type="SUPFAM" id="SSF48371">
    <property type="entry name" value="ARM repeat"/>
    <property type="match status" value="1"/>
</dbReference>
<dbReference type="InterPro" id="IPR016024">
    <property type="entry name" value="ARM-type_fold"/>
</dbReference>
<reference evidence="3" key="1">
    <citation type="submission" date="2022-11" db="UniProtKB">
        <authorList>
            <consortium name="EnsemblMetazoa"/>
        </authorList>
    </citation>
    <scope>IDENTIFICATION</scope>
</reference>
<organism evidence="3 4">
    <name type="scientific">Patiria miniata</name>
    <name type="common">Bat star</name>
    <name type="synonym">Asterina miniata</name>
    <dbReference type="NCBI Taxonomy" id="46514"/>
    <lineage>
        <taxon>Eukaryota</taxon>
        <taxon>Metazoa</taxon>
        <taxon>Echinodermata</taxon>
        <taxon>Eleutherozoa</taxon>
        <taxon>Asterozoa</taxon>
        <taxon>Asteroidea</taxon>
        <taxon>Valvatacea</taxon>
        <taxon>Valvatida</taxon>
        <taxon>Asterinidae</taxon>
        <taxon>Patiria</taxon>
    </lineage>
</organism>
<dbReference type="GO" id="GO:0048168">
    <property type="term" value="P:regulation of neuronal synaptic plasticity"/>
    <property type="evidence" value="ECO:0007669"/>
    <property type="project" value="TreeGrafter"/>
</dbReference>
<dbReference type="Pfam" id="PF05536">
    <property type="entry name" value="Neurochondrin"/>
    <property type="match status" value="1"/>
</dbReference>
<dbReference type="OrthoDB" id="8186546at2759"/>
<evidence type="ECO:0000256" key="2">
    <source>
        <dbReference type="SAM" id="MobiDB-lite"/>
    </source>
</evidence>
<dbReference type="GO" id="GO:0030425">
    <property type="term" value="C:dendrite"/>
    <property type="evidence" value="ECO:0007669"/>
    <property type="project" value="TreeGrafter"/>
</dbReference>
<feature type="compositionally biased region" description="Polar residues" evidence="2">
    <location>
        <begin position="1"/>
        <end position="22"/>
    </location>
</feature>
<dbReference type="RefSeq" id="XP_038055250.1">
    <property type="nucleotide sequence ID" value="XM_038199322.1"/>
</dbReference>
<evidence type="ECO:0000313" key="3">
    <source>
        <dbReference type="EnsemblMetazoa" id="XP_038055250.1"/>
    </source>
</evidence>
<dbReference type="InterPro" id="IPR011989">
    <property type="entry name" value="ARM-like"/>
</dbReference>
<keyword evidence="4" id="KW-1185">Reference proteome</keyword>
<name>A0A913ZVF4_PATMI</name>
<accession>A0A913ZVF4</accession>
<evidence type="ECO:0008006" key="5">
    <source>
        <dbReference type="Google" id="ProtNLM"/>
    </source>
</evidence>
<comment type="similarity">
    <text evidence="1">Belongs to the neurochondrin family.</text>
</comment>
<evidence type="ECO:0000313" key="4">
    <source>
        <dbReference type="Proteomes" id="UP000887568"/>
    </source>
</evidence>
<dbReference type="EnsemblMetazoa" id="XM_038199321.1">
    <property type="protein sequence ID" value="XP_038055249.1"/>
    <property type="gene ID" value="LOC119727443"/>
</dbReference>
<dbReference type="GO" id="GO:0031175">
    <property type="term" value="P:neuron projection development"/>
    <property type="evidence" value="ECO:0007669"/>
    <property type="project" value="TreeGrafter"/>
</dbReference>
<dbReference type="GeneID" id="119727443"/>
<dbReference type="EnsemblMetazoa" id="XM_038199322.1">
    <property type="protein sequence ID" value="XP_038055250.1"/>
    <property type="gene ID" value="LOC119727443"/>
</dbReference>
<sequence>MDQQGVQTNDVDMESCSASSDGLPQPTERVDTCLQALERASSDTEVFAALLLVAKIVQAENTDAATRKRIFDAVGFRFINRLLKAAAKPDKKESSTYRSLAVTLLGCFSTSPELVSHPQMVNKVPVLIEVIQEARTSVEDNEKQTIDDAYQILVTMAMEESPRKVLCSPEVISALCGMMQGSFYGCDRAEQVLLLLLHHCGQHVWRLNKPHMDALLYKLASKFKECQDEAKFQVCETLSRLLSAYPSVPMEQSEWSPLVFRGVSDILMSKVSEKQRDPALCLASLMVSHYGMSWALGPNRLDKKFLLLLIHLACVETRMALESPDHQYRTSKESVLVSCFSLLEQCIEYLTCGPPLALDDRQVVQLHTAMTGAFGAVMFYLQGAQYQESWPDQPLVVAAVRVLCVWLAEETTALKEQVYQLLPFLIKVVDKSFKEVTNSRSHANAAAAASTPQQSLRSFASTDLLRLLLPALCHLTAEDEPRARLVEEGGIELLGECFSYHWKRFVDGDEDGDSEIALTTLCSVFLNVTLQDAEAVQSHSTVFKELLCLLAAALAHTVTNTEHLILSFNFAVLGLTLLRTLAHHADTQNLSAIKKFVGRTLDLFRASFRVASDNVHEVCEAYQPYWADVNELWLLGIQVLSECLMCIPWLPSMCLQSGYLQHIIGLLKIVVAGTVEEETIIVYSALLGSVAKTEVGAQLKQMGALDIARKYKMEELSMSLQMDSR</sequence>
<dbReference type="Gene3D" id="1.25.10.10">
    <property type="entry name" value="Leucine-rich Repeat Variant"/>
    <property type="match status" value="1"/>
</dbReference>